<reference evidence="3 4" key="1">
    <citation type="journal article" date="2019" name="Int. J. Syst. Evol. Microbiol.">
        <title>The Global Catalogue of Microorganisms (GCM) 10K type strain sequencing project: providing services to taxonomists for standard genome sequencing and annotation.</title>
        <authorList>
            <consortium name="The Broad Institute Genomics Platform"/>
            <consortium name="The Broad Institute Genome Sequencing Center for Infectious Disease"/>
            <person name="Wu L."/>
            <person name="Ma J."/>
        </authorList>
    </citation>
    <scope>NUCLEOTIDE SEQUENCE [LARGE SCALE GENOMIC DNA]</scope>
    <source>
        <strain evidence="3 4">JCM 13250</strain>
    </source>
</reference>
<protein>
    <submittedName>
        <fullName evidence="3">8-oxoguanine deaminase</fullName>
    </submittedName>
</protein>
<keyword evidence="1" id="KW-0378">Hydrolase</keyword>
<accession>A0ABN2LZL0</accession>
<evidence type="ECO:0000313" key="3">
    <source>
        <dbReference type="EMBL" id="GAA1804550.1"/>
    </source>
</evidence>
<dbReference type="InterPro" id="IPR050287">
    <property type="entry name" value="MTA/SAH_deaminase"/>
</dbReference>
<dbReference type="EMBL" id="BAAALT010000076">
    <property type="protein sequence ID" value="GAA1804550.1"/>
    <property type="molecule type" value="Genomic_DNA"/>
</dbReference>
<proteinExistence type="predicted"/>
<dbReference type="Gene3D" id="2.30.40.10">
    <property type="entry name" value="Urease, subunit C, domain 1"/>
    <property type="match status" value="1"/>
</dbReference>
<organism evidence="3 4">
    <name type="scientific">Luedemannella flava</name>
    <dbReference type="NCBI Taxonomy" id="349316"/>
    <lineage>
        <taxon>Bacteria</taxon>
        <taxon>Bacillati</taxon>
        <taxon>Actinomycetota</taxon>
        <taxon>Actinomycetes</taxon>
        <taxon>Micromonosporales</taxon>
        <taxon>Micromonosporaceae</taxon>
        <taxon>Luedemannella</taxon>
    </lineage>
</organism>
<dbReference type="PANTHER" id="PTHR43794">
    <property type="entry name" value="AMINOHYDROLASE SSNA-RELATED"/>
    <property type="match status" value="1"/>
</dbReference>
<evidence type="ECO:0000313" key="4">
    <source>
        <dbReference type="Proteomes" id="UP001500218"/>
    </source>
</evidence>
<dbReference type="Pfam" id="PF01979">
    <property type="entry name" value="Amidohydro_1"/>
    <property type="match status" value="1"/>
</dbReference>
<evidence type="ECO:0000256" key="1">
    <source>
        <dbReference type="ARBA" id="ARBA00022801"/>
    </source>
</evidence>
<dbReference type="Proteomes" id="UP001500218">
    <property type="component" value="Unassembled WGS sequence"/>
</dbReference>
<feature type="domain" description="Amidohydrolase-related" evidence="2">
    <location>
        <begin position="68"/>
        <end position="400"/>
    </location>
</feature>
<dbReference type="InterPro" id="IPR011059">
    <property type="entry name" value="Metal-dep_hydrolase_composite"/>
</dbReference>
<comment type="caution">
    <text evidence="3">The sequence shown here is derived from an EMBL/GenBank/DDBJ whole genome shotgun (WGS) entry which is preliminary data.</text>
</comment>
<dbReference type="Gene3D" id="3.20.20.140">
    <property type="entry name" value="Metal-dependent hydrolases"/>
    <property type="match status" value="1"/>
</dbReference>
<evidence type="ECO:0000259" key="2">
    <source>
        <dbReference type="Pfam" id="PF01979"/>
    </source>
</evidence>
<keyword evidence="4" id="KW-1185">Reference proteome</keyword>
<dbReference type="PANTHER" id="PTHR43794:SF11">
    <property type="entry name" value="AMIDOHYDROLASE-RELATED DOMAIN-CONTAINING PROTEIN"/>
    <property type="match status" value="1"/>
</dbReference>
<name>A0ABN2LZL0_9ACTN</name>
<dbReference type="InterPro" id="IPR006680">
    <property type="entry name" value="Amidohydro-rel"/>
</dbReference>
<sequence length="464" mass="48869">MAPADRTVAGATPVDLLIAGATLVATMDDARREIPGGWVAVRDGRIDAVGPAGTEPAARERLDAAGCLVTPGLINTHHHLWQNLTRAYRPMTTTDFLGWLGALYPLWSTVTEDDIYLSTRVGLAELALGGATTTSDHLYLQPPGRESLVEVSILAAREAGLRFHATRGCVDRGQRDGSPMPDHMLEDVDAVLADSDRLIGAYHDRAADAMTRIALGPHSVFGATAGLMRASAELADARDVRLHTHLSGDAADEPYCVALHGCRPVEWFESLGWAQPRTWVAHCFFPDAAEIARLGAAGVGVAHCATPGLLMGVGIAPVVDLRAADVPVGLGVDGSANSDMASMWHETRMAMIAARARSGPAAFGARDALELATRGGAACLGRTGEIGELTPGANADVCVWPVTGLPWAGAVSDPIDAWLRCGPGAPREVLVGGRPVVRAGHLVVDDIEEILRRHTAAARRIQNV</sequence>
<dbReference type="SUPFAM" id="SSF51338">
    <property type="entry name" value="Composite domain of metallo-dependent hydrolases"/>
    <property type="match status" value="2"/>
</dbReference>
<dbReference type="SUPFAM" id="SSF51556">
    <property type="entry name" value="Metallo-dependent hydrolases"/>
    <property type="match status" value="1"/>
</dbReference>
<dbReference type="InterPro" id="IPR032466">
    <property type="entry name" value="Metal_Hydrolase"/>
</dbReference>
<gene>
    <name evidence="3" type="ORF">GCM10009682_27750</name>
</gene>
<dbReference type="CDD" id="cd01298">
    <property type="entry name" value="ATZ_TRZ_like"/>
    <property type="match status" value="1"/>
</dbReference>